<protein>
    <submittedName>
        <fullName evidence="2">Uncharacterized protein</fullName>
    </submittedName>
</protein>
<dbReference type="Proteomes" id="UP000663888">
    <property type="component" value="Unassembled WGS sequence"/>
</dbReference>
<feature type="region of interest" description="Disordered" evidence="1">
    <location>
        <begin position="41"/>
        <end position="183"/>
    </location>
</feature>
<proteinExistence type="predicted"/>
<feature type="compositionally biased region" description="Polar residues" evidence="1">
    <location>
        <begin position="41"/>
        <end position="62"/>
    </location>
</feature>
<gene>
    <name evidence="2" type="ORF">RDB_LOCUS4371</name>
</gene>
<feature type="compositionally biased region" description="Polar residues" evidence="1">
    <location>
        <begin position="116"/>
        <end position="131"/>
    </location>
</feature>
<comment type="caution">
    <text evidence="2">The sequence shown here is derived from an EMBL/GenBank/DDBJ whole genome shotgun (WGS) entry which is preliminary data.</text>
</comment>
<feature type="compositionally biased region" description="Basic and acidic residues" evidence="1">
    <location>
        <begin position="136"/>
        <end position="147"/>
    </location>
</feature>
<accession>A0A8H2WQK8</accession>
<organism evidence="2 3">
    <name type="scientific">Rhizoctonia solani</name>
    <dbReference type="NCBI Taxonomy" id="456999"/>
    <lineage>
        <taxon>Eukaryota</taxon>
        <taxon>Fungi</taxon>
        <taxon>Dikarya</taxon>
        <taxon>Basidiomycota</taxon>
        <taxon>Agaricomycotina</taxon>
        <taxon>Agaricomycetes</taxon>
        <taxon>Cantharellales</taxon>
        <taxon>Ceratobasidiaceae</taxon>
        <taxon>Rhizoctonia</taxon>
    </lineage>
</organism>
<name>A0A8H2WQK8_9AGAM</name>
<evidence type="ECO:0000313" key="3">
    <source>
        <dbReference type="Proteomes" id="UP000663888"/>
    </source>
</evidence>
<sequence length="209" mass="23543">MSAHARRFPGNTILVYCSHCKKNVPLSTRNKHMKKYLASSDAHSISDNNADSHSGDSNNDQTMETDTETQAEALATGSFNELDEMGDEETRARESQGSNMVPQGHKHLNDEEFDGQENNHVNNALESITYASDNEDSGRSDRSDRSDYSQGSWYHVPTPLPSPPRSPPPEQDGLEPSEDEDDFCNINAVDYREYERWYAEDHVGKDIKM</sequence>
<evidence type="ECO:0000256" key="1">
    <source>
        <dbReference type="SAM" id="MobiDB-lite"/>
    </source>
</evidence>
<feature type="compositionally biased region" description="Acidic residues" evidence="1">
    <location>
        <begin position="172"/>
        <end position="183"/>
    </location>
</feature>
<reference evidence="2" key="1">
    <citation type="submission" date="2021-01" db="EMBL/GenBank/DDBJ databases">
        <authorList>
            <person name="Kaushik A."/>
        </authorList>
    </citation>
    <scope>NUCLEOTIDE SEQUENCE</scope>
    <source>
        <strain evidence="2">AG4-R118</strain>
    </source>
</reference>
<dbReference type="AlphaFoldDB" id="A0A8H2WQK8"/>
<feature type="non-terminal residue" evidence="2">
    <location>
        <position position="209"/>
    </location>
</feature>
<dbReference type="EMBL" id="CAJMWX010000110">
    <property type="protein sequence ID" value="CAE6402018.1"/>
    <property type="molecule type" value="Genomic_DNA"/>
</dbReference>
<feature type="compositionally biased region" description="Pro residues" evidence="1">
    <location>
        <begin position="158"/>
        <end position="170"/>
    </location>
</feature>
<evidence type="ECO:0000313" key="2">
    <source>
        <dbReference type="EMBL" id="CAE6402018.1"/>
    </source>
</evidence>